<proteinExistence type="predicted"/>
<feature type="compositionally biased region" description="Polar residues" evidence="1">
    <location>
        <begin position="129"/>
        <end position="141"/>
    </location>
</feature>
<dbReference type="RefSeq" id="XP_060430673.1">
    <property type="nucleotide sequence ID" value="XM_060565367.1"/>
</dbReference>
<sequence length="234" mass="25784">MDVQGSLSRNLELPNQNFGAPSKSSCSSMTTIMLDALRNMAKHSGVAAAFVSRFDEVDQYFLAMVEDHHHNLRYRTSPHLPTGGKLGVRMGGDTGGLEEWVENSDRMVSNSSIIKDGYSKHHLNRTRLENSTPEKTTQQDVSARPNAPMTLPEESPLTSLESQILQAIPAIENASGAENHSQPPPLPLVQVTDEDPSLLPESTCTDDWSWAFLHDMYLGSVSFDSEDVEPSFNL</sequence>
<evidence type="ECO:0000313" key="2">
    <source>
        <dbReference type="EMBL" id="KAK1676670.1"/>
    </source>
</evidence>
<comment type="caution">
    <text evidence="2">The sequence shown here is derived from an EMBL/GenBank/DDBJ whole genome shotgun (WGS) entry which is preliminary data.</text>
</comment>
<reference evidence="2" key="1">
    <citation type="submission" date="2021-06" db="EMBL/GenBank/DDBJ databases">
        <title>Comparative genomics, transcriptomics and evolutionary studies reveal genomic signatures of adaptation to plant cell wall in hemibiotrophic fungi.</title>
        <authorList>
            <consortium name="DOE Joint Genome Institute"/>
            <person name="Baroncelli R."/>
            <person name="Diaz J.F."/>
            <person name="Benocci T."/>
            <person name="Peng M."/>
            <person name="Battaglia E."/>
            <person name="Haridas S."/>
            <person name="Andreopoulos W."/>
            <person name="Labutti K."/>
            <person name="Pangilinan J."/>
            <person name="Floch G.L."/>
            <person name="Makela M.R."/>
            <person name="Henrissat B."/>
            <person name="Grigoriev I.V."/>
            <person name="Crouch J.A."/>
            <person name="De Vries R.P."/>
            <person name="Sukno S.A."/>
            <person name="Thon M.R."/>
        </authorList>
    </citation>
    <scope>NUCLEOTIDE SEQUENCE</scope>
    <source>
        <strain evidence="2">CBS 193.32</strain>
    </source>
</reference>
<protein>
    <recommendedName>
        <fullName evidence="4">Fungal specific transcription factor</fullName>
    </recommendedName>
</protein>
<accession>A0AAJ0ANV0</accession>
<feature type="region of interest" description="Disordered" evidence="1">
    <location>
        <begin position="1"/>
        <end position="24"/>
    </location>
</feature>
<name>A0AAJ0ANV0_9PEZI</name>
<dbReference type="GeneID" id="85449893"/>
<dbReference type="EMBL" id="JAHMHR010000017">
    <property type="protein sequence ID" value="KAK1676670.1"/>
    <property type="molecule type" value="Genomic_DNA"/>
</dbReference>
<keyword evidence="3" id="KW-1185">Reference proteome</keyword>
<organism evidence="2 3">
    <name type="scientific">Colletotrichum godetiae</name>
    <dbReference type="NCBI Taxonomy" id="1209918"/>
    <lineage>
        <taxon>Eukaryota</taxon>
        <taxon>Fungi</taxon>
        <taxon>Dikarya</taxon>
        <taxon>Ascomycota</taxon>
        <taxon>Pezizomycotina</taxon>
        <taxon>Sordariomycetes</taxon>
        <taxon>Hypocreomycetidae</taxon>
        <taxon>Glomerellales</taxon>
        <taxon>Glomerellaceae</taxon>
        <taxon>Colletotrichum</taxon>
        <taxon>Colletotrichum acutatum species complex</taxon>
    </lineage>
</organism>
<gene>
    <name evidence="2" type="ORF">BDP55DRAFT_109037</name>
</gene>
<evidence type="ECO:0000313" key="3">
    <source>
        <dbReference type="Proteomes" id="UP001224890"/>
    </source>
</evidence>
<dbReference type="Proteomes" id="UP001224890">
    <property type="component" value="Unassembled WGS sequence"/>
</dbReference>
<evidence type="ECO:0000256" key="1">
    <source>
        <dbReference type="SAM" id="MobiDB-lite"/>
    </source>
</evidence>
<evidence type="ECO:0008006" key="4">
    <source>
        <dbReference type="Google" id="ProtNLM"/>
    </source>
</evidence>
<feature type="region of interest" description="Disordered" evidence="1">
    <location>
        <begin position="119"/>
        <end position="156"/>
    </location>
</feature>
<dbReference type="AlphaFoldDB" id="A0AAJ0ANV0"/>